<evidence type="ECO:0000256" key="4">
    <source>
        <dbReference type="ARBA" id="ARBA00022448"/>
    </source>
</evidence>
<dbReference type="Proteomes" id="UP001162802">
    <property type="component" value="Unassembled WGS sequence"/>
</dbReference>
<keyword evidence="10" id="KW-0966">Cell projection</keyword>
<gene>
    <name evidence="10" type="ORF">MTR65_16255</name>
</gene>
<dbReference type="InterPro" id="IPR051472">
    <property type="entry name" value="T3SS_Stator/FliH"/>
</dbReference>
<feature type="domain" description="Flagellar assembly protein FliH/Type III secretion system HrpE" evidence="9">
    <location>
        <begin position="98"/>
        <end position="195"/>
    </location>
</feature>
<accession>A0ABT0AGE1</accession>
<evidence type="ECO:0000256" key="8">
    <source>
        <dbReference type="SAM" id="MobiDB-lite"/>
    </source>
</evidence>
<evidence type="ECO:0000313" key="11">
    <source>
        <dbReference type="Proteomes" id="UP001162802"/>
    </source>
</evidence>
<dbReference type="EMBL" id="JALHAT010000035">
    <property type="protein sequence ID" value="MCJ1962246.1"/>
    <property type="molecule type" value="Genomic_DNA"/>
</dbReference>
<sequence>MSDLGFAFPRPGFKLIEPYAERRGFTPDLRYGGNLRSAEANDAQASSHEDTAPEGDTPDPLAEAFTQGFTAGFEQAQQAAAQKQGADEAAREALCLSLTRLDAELEEQLRLRLRETVAALCESALAPLALDAEALERRVARAVAMLARADDERVIRLNPEDMALVSPRLAEQWTLQADPKLERGALRIETASGGIEDGPAAWREAIAEALHDC</sequence>
<keyword evidence="10" id="KW-0969">Cilium</keyword>
<dbReference type="PANTHER" id="PTHR34982:SF1">
    <property type="entry name" value="FLAGELLAR ASSEMBLY PROTEIN FLIH"/>
    <property type="match status" value="1"/>
</dbReference>
<evidence type="ECO:0000256" key="6">
    <source>
        <dbReference type="ARBA" id="ARBA00022927"/>
    </source>
</evidence>
<comment type="function">
    <text evidence="1">Needed for flagellar regrowth and assembly.</text>
</comment>
<keyword evidence="5" id="KW-1005">Bacterial flagellum biogenesis</keyword>
<evidence type="ECO:0000259" key="9">
    <source>
        <dbReference type="Pfam" id="PF02108"/>
    </source>
</evidence>
<organism evidence="10 11">
    <name type="scientific">Novosphingobium mangrovi</name>
    <name type="common">ex Hu et al. 2023</name>
    <dbReference type="NCBI Taxonomy" id="2930094"/>
    <lineage>
        <taxon>Bacteria</taxon>
        <taxon>Pseudomonadati</taxon>
        <taxon>Pseudomonadota</taxon>
        <taxon>Alphaproteobacteria</taxon>
        <taxon>Sphingomonadales</taxon>
        <taxon>Sphingomonadaceae</taxon>
        <taxon>Novosphingobium</taxon>
    </lineage>
</organism>
<name>A0ABT0AGE1_9SPHN</name>
<dbReference type="PANTHER" id="PTHR34982">
    <property type="entry name" value="YOP PROTEINS TRANSLOCATION PROTEIN L"/>
    <property type="match status" value="1"/>
</dbReference>
<comment type="caution">
    <text evidence="10">The sequence shown here is derived from an EMBL/GenBank/DDBJ whole genome shotgun (WGS) entry which is preliminary data.</text>
</comment>
<feature type="region of interest" description="Disordered" evidence="8">
    <location>
        <begin position="30"/>
        <end position="61"/>
    </location>
</feature>
<proteinExistence type="inferred from homology"/>
<evidence type="ECO:0000313" key="10">
    <source>
        <dbReference type="EMBL" id="MCJ1962246.1"/>
    </source>
</evidence>
<protein>
    <recommendedName>
        <fullName evidence="3">Flagellar assembly protein FliH</fullName>
    </recommendedName>
</protein>
<keyword evidence="10" id="KW-0282">Flagellum</keyword>
<evidence type="ECO:0000256" key="2">
    <source>
        <dbReference type="ARBA" id="ARBA00006602"/>
    </source>
</evidence>
<dbReference type="Pfam" id="PF02108">
    <property type="entry name" value="FliH"/>
    <property type="match status" value="1"/>
</dbReference>
<evidence type="ECO:0000256" key="5">
    <source>
        <dbReference type="ARBA" id="ARBA00022795"/>
    </source>
</evidence>
<evidence type="ECO:0000256" key="7">
    <source>
        <dbReference type="ARBA" id="ARBA00023225"/>
    </source>
</evidence>
<reference evidence="10" key="1">
    <citation type="submission" date="2022-03" db="EMBL/GenBank/DDBJ databases">
        <title>Identification of a novel bacterium isolated from mangrove sediments.</title>
        <authorList>
            <person name="Pan X."/>
        </authorList>
    </citation>
    <scope>NUCLEOTIDE SEQUENCE</scope>
    <source>
        <strain evidence="10">B2637</strain>
    </source>
</reference>
<keyword evidence="7" id="KW-1006">Bacterial flagellum protein export</keyword>
<dbReference type="RefSeq" id="WP_243802040.1">
    <property type="nucleotide sequence ID" value="NZ_JALHAT010000035.1"/>
</dbReference>
<evidence type="ECO:0000256" key="3">
    <source>
        <dbReference type="ARBA" id="ARBA00016507"/>
    </source>
</evidence>
<evidence type="ECO:0000256" key="1">
    <source>
        <dbReference type="ARBA" id="ARBA00003041"/>
    </source>
</evidence>
<keyword evidence="6" id="KW-0653">Protein transport</keyword>
<comment type="similarity">
    <text evidence="2">Belongs to the FliH family.</text>
</comment>
<dbReference type="InterPro" id="IPR018035">
    <property type="entry name" value="Flagellar_FliH/T3SS_HrpE"/>
</dbReference>
<keyword evidence="11" id="KW-1185">Reference proteome</keyword>
<keyword evidence="4" id="KW-0813">Transport</keyword>